<dbReference type="PANTHER" id="PTHR31793:SF27">
    <property type="entry name" value="NOVEL THIOESTERASE SUPERFAMILY DOMAIN AND SAPOSIN A-TYPE DOMAIN CONTAINING PROTEIN (0610012H03RIK)"/>
    <property type="match status" value="1"/>
</dbReference>
<dbReference type="Gene3D" id="3.10.129.10">
    <property type="entry name" value="Hotdog Thioesterase"/>
    <property type="match status" value="1"/>
</dbReference>
<keyword evidence="2" id="KW-0378">Hydrolase</keyword>
<dbReference type="AlphaFoldDB" id="A0A8J2ZYI1"/>
<accession>A0A8J2ZYI1</accession>
<evidence type="ECO:0000313" key="4">
    <source>
        <dbReference type="Proteomes" id="UP000656813"/>
    </source>
</evidence>
<comment type="similarity">
    <text evidence="1">Belongs to the 4-hydroxybenzoyl-CoA thioesterase family.</text>
</comment>
<dbReference type="EMBL" id="BMFV01000034">
    <property type="protein sequence ID" value="GGH86751.1"/>
    <property type="molecule type" value="Genomic_DNA"/>
</dbReference>
<dbReference type="SUPFAM" id="SSF54637">
    <property type="entry name" value="Thioesterase/thiol ester dehydrase-isomerase"/>
    <property type="match status" value="1"/>
</dbReference>
<reference evidence="3" key="1">
    <citation type="journal article" date="2014" name="Int. J. Syst. Evol. Microbiol.">
        <title>Complete genome sequence of Corynebacterium casei LMG S-19264T (=DSM 44701T), isolated from a smear-ripened cheese.</title>
        <authorList>
            <consortium name="US DOE Joint Genome Institute (JGI-PGF)"/>
            <person name="Walter F."/>
            <person name="Albersmeier A."/>
            <person name="Kalinowski J."/>
            <person name="Ruckert C."/>
        </authorList>
    </citation>
    <scope>NUCLEOTIDE SEQUENCE</scope>
    <source>
        <strain evidence="3">CGMCC 1.12777</strain>
    </source>
</reference>
<name>A0A8J2ZYI1_9BACL</name>
<gene>
    <name evidence="3" type="ORF">GCM10007096_35190</name>
</gene>
<evidence type="ECO:0000256" key="2">
    <source>
        <dbReference type="ARBA" id="ARBA00022801"/>
    </source>
</evidence>
<dbReference type="Proteomes" id="UP000656813">
    <property type="component" value="Unassembled WGS sequence"/>
</dbReference>
<protein>
    <submittedName>
        <fullName evidence="3">4-hydroxybenzoyl-CoA thioesterase</fullName>
    </submittedName>
</protein>
<sequence>MIRESKIRARYSETDQMGIVHHSEYVKWFEVARTDFLRDFNYSFVEIEDKGFYLPVIGVDVHYKSPAKYDDEIIIQTSISQYNGVRIKFHYIALHAEDKRVIVEGHTEHCWTSKSMHPVKLKKLWPELDKILVDNMEG</sequence>
<dbReference type="RefSeq" id="WP_188498697.1">
    <property type="nucleotide sequence ID" value="NZ_BMFV01000034.1"/>
</dbReference>
<comment type="caution">
    <text evidence="3">The sequence shown here is derived from an EMBL/GenBank/DDBJ whole genome shotgun (WGS) entry which is preliminary data.</text>
</comment>
<organism evidence="3 4">
    <name type="scientific">Pullulanibacillus pueri</name>
    <dbReference type="NCBI Taxonomy" id="1437324"/>
    <lineage>
        <taxon>Bacteria</taxon>
        <taxon>Bacillati</taxon>
        <taxon>Bacillota</taxon>
        <taxon>Bacilli</taxon>
        <taxon>Bacillales</taxon>
        <taxon>Sporolactobacillaceae</taxon>
        <taxon>Pullulanibacillus</taxon>
    </lineage>
</organism>
<dbReference type="CDD" id="cd00586">
    <property type="entry name" value="4HBT"/>
    <property type="match status" value="1"/>
</dbReference>
<dbReference type="InterPro" id="IPR029069">
    <property type="entry name" value="HotDog_dom_sf"/>
</dbReference>
<dbReference type="NCBIfam" id="TIGR00051">
    <property type="entry name" value="YbgC/FadM family acyl-CoA thioesterase"/>
    <property type="match status" value="1"/>
</dbReference>
<dbReference type="PIRSF" id="PIRSF003230">
    <property type="entry name" value="YbgC"/>
    <property type="match status" value="1"/>
</dbReference>
<keyword evidence="4" id="KW-1185">Reference proteome</keyword>
<dbReference type="InterPro" id="IPR050563">
    <property type="entry name" value="4-hydroxybenzoyl-CoA_TE"/>
</dbReference>
<dbReference type="Pfam" id="PF13279">
    <property type="entry name" value="4HBT_2"/>
    <property type="match status" value="1"/>
</dbReference>
<dbReference type="InterPro" id="IPR006684">
    <property type="entry name" value="YbgC/YbaW"/>
</dbReference>
<evidence type="ECO:0000313" key="3">
    <source>
        <dbReference type="EMBL" id="GGH86751.1"/>
    </source>
</evidence>
<dbReference type="PANTHER" id="PTHR31793">
    <property type="entry name" value="4-HYDROXYBENZOYL-COA THIOESTERASE FAMILY MEMBER"/>
    <property type="match status" value="1"/>
</dbReference>
<reference evidence="3" key="2">
    <citation type="submission" date="2020-09" db="EMBL/GenBank/DDBJ databases">
        <authorList>
            <person name="Sun Q."/>
            <person name="Zhou Y."/>
        </authorList>
    </citation>
    <scope>NUCLEOTIDE SEQUENCE</scope>
    <source>
        <strain evidence="3">CGMCC 1.12777</strain>
    </source>
</reference>
<proteinExistence type="inferred from homology"/>
<dbReference type="GO" id="GO:0047617">
    <property type="term" value="F:fatty acyl-CoA hydrolase activity"/>
    <property type="evidence" value="ECO:0007669"/>
    <property type="project" value="TreeGrafter"/>
</dbReference>
<evidence type="ECO:0000256" key="1">
    <source>
        <dbReference type="ARBA" id="ARBA00005953"/>
    </source>
</evidence>